<name>A0A418WWP8_9BURK</name>
<keyword evidence="2" id="KW-1185">Reference proteome</keyword>
<evidence type="ECO:0000313" key="2">
    <source>
        <dbReference type="Proteomes" id="UP000285190"/>
    </source>
</evidence>
<organism evidence="1 2">
    <name type="scientific">Noviherbaspirillum cavernae</name>
    <dbReference type="NCBI Taxonomy" id="2320862"/>
    <lineage>
        <taxon>Bacteria</taxon>
        <taxon>Pseudomonadati</taxon>
        <taxon>Pseudomonadota</taxon>
        <taxon>Betaproteobacteria</taxon>
        <taxon>Burkholderiales</taxon>
        <taxon>Oxalobacteraceae</taxon>
        <taxon>Noviherbaspirillum</taxon>
    </lineage>
</organism>
<dbReference type="Proteomes" id="UP000285190">
    <property type="component" value="Unassembled WGS sequence"/>
</dbReference>
<dbReference type="AlphaFoldDB" id="A0A418WWP8"/>
<protein>
    <submittedName>
        <fullName evidence="1">Uncharacterized protein</fullName>
    </submittedName>
</protein>
<evidence type="ECO:0000313" key="1">
    <source>
        <dbReference type="EMBL" id="RJG04668.1"/>
    </source>
</evidence>
<accession>A0A418WWP8</accession>
<reference evidence="1 2" key="1">
    <citation type="submission" date="2018-09" db="EMBL/GenBank/DDBJ databases">
        <authorList>
            <person name="Zhu H."/>
        </authorList>
    </citation>
    <scope>NUCLEOTIDE SEQUENCE [LARGE SCALE GENOMIC DNA]</scope>
    <source>
        <strain evidence="1 2">K2R10-39</strain>
    </source>
</reference>
<sequence>MFIVQSDSRLGHLYWDWEPSLSFNFFPVFPMPFIFAPWSFGRLELAYSHIFFVFPRTTQLQREPR</sequence>
<gene>
    <name evidence="1" type="ORF">D3870_00310</name>
</gene>
<dbReference type="EMBL" id="QYUN01000002">
    <property type="protein sequence ID" value="RJG04668.1"/>
    <property type="molecule type" value="Genomic_DNA"/>
</dbReference>
<proteinExistence type="predicted"/>
<comment type="caution">
    <text evidence="1">The sequence shown here is derived from an EMBL/GenBank/DDBJ whole genome shotgun (WGS) entry which is preliminary data.</text>
</comment>